<dbReference type="GO" id="GO:0022857">
    <property type="term" value="F:transmembrane transporter activity"/>
    <property type="evidence" value="ECO:0007669"/>
    <property type="project" value="InterPro"/>
</dbReference>
<evidence type="ECO:0000256" key="4">
    <source>
        <dbReference type="ARBA" id="ARBA00022989"/>
    </source>
</evidence>
<evidence type="ECO:0000259" key="7">
    <source>
        <dbReference type="PROSITE" id="PS50850"/>
    </source>
</evidence>
<feature type="domain" description="Major facilitator superfamily (MFS) profile" evidence="7">
    <location>
        <begin position="50"/>
        <end position="450"/>
    </location>
</feature>
<dbReference type="InterPro" id="IPR020846">
    <property type="entry name" value="MFS_dom"/>
</dbReference>
<feature type="transmembrane region" description="Helical" evidence="6">
    <location>
        <begin position="146"/>
        <end position="167"/>
    </location>
</feature>
<feature type="transmembrane region" description="Helical" evidence="6">
    <location>
        <begin position="201"/>
        <end position="222"/>
    </location>
</feature>
<dbReference type="InterPro" id="IPR050382">
    <property type="entry name" value="MFS_Na/Anion_cotransporter"/>
</dbReference>
<feature type="transmembrane region" description="Helical" evidence="6">
    <location>
        <begin position="46"/>
        <end position="62"/>
    </location>
</feature>
<feature type="transmembrane region" description="Helical" evidence="6">
    <location>
        <begin position="174"/>
        <end position="195"/>
    </location>
</feature>
<evidence type="ECO:0000313" key="8">
    <source>
        <dbReference type="EMBL" id="AEJ44863.1"/>
    </source>
</evidence>
<gene>
    <name evidence="8" type="ordered locus">TC41_2974</name>
</gene>
<dbReference type="KEGG" id="aad:TC41_2974"/>
<dbReference type="PANTHER" id="PTHR11662">
    <property type="entry name" value="SOLUTE CARRIER FAMILY 17"/>
    <property type="match status" value="1"/>
</dbReference>
<evidence type="ECO:0000256" key="3">
    <source>
        <dbReference type="ARBA" id="ARBA00022692"/>
    </source>
</evidence>
<feature type="transmembrane region" description="Helical" evidence="6">
    <location>
        <begin position="82"/>
        <end position="105"/>
    </location>
</feature>
<feature type="transmembrane region" description="Helical" evidence="6">
    <location>
        <begin position="298"/>
        <end position="318"/>
    </location>
</feature>
<dbReference type="InterPro" id="IPR011701">
    <property type="entry name" value="MFS"/>
</dbReference>
<feature type="transmembrane region" description="Helical" evidence="6">
    <location>
        <begin position="424"/>
        <end position="445"/>
    </location>
</feature>
<protein>
    <submittedName>
        <fullName evidence="8">Major facilitator superfamily MFS_1</fullName>
    </submittedName>
</protein>
<keyword evidence="2" id="KW-0813">Transport</keyword>
<dbReference type="Gene3D" id="1.20.1250.20">
    <property type="entry name" value="MFS general substrate transporter like domains"/>
    <property type="match status" value="2"/>
</dbReference>
<feature type="transmembrane region" description="Helical" evidence="6">
    <location>
        <begin position="262"/>
        <end position="286"/>
    </location>
</feature>
<feature type="transmembrane region" description="Helical" evidence="6">
    <location>
        <begin position="390"/>
        <end position="412"/>
    </location>
</feature>
<dbReference type="PANTHER" id="PTHR11662:SF399">
    <property type="entry name" value="FI19708P1-RELATED"/>
    <property type="match status" value="1"/>
</dbReference>
<dbReference type="STRING" id="1048834.TC41_2974"/>
<keyword evidence="4 6" id="KW-1133">Transmembrane helix</keyword>
<dbReference type="HOGENOM" id="CLU_001265_62_1_9"/>
<sequence length="460" mass="49896">MSLADWPIRRSRDTMDAEDERTEAVLGLRFLSFLEGVTRLTRQESPYRWVVFFTALAAYYLIVSQRTAPGLVTNQWMNQFHISAGALGLLDSMQFLAYAILQVPVGILADRFGPNRFLIFGALTNAFGTLLTGVATHAWVLLVARFLVGVGDATIFVNLVAVINEWFRAQEFVALLGVIGVAAGFGSLTATVPYALLIRAWGWRSLFVGVSLVLFGLCAALYEVLVRRPRRMFAGEIQRAGEPVRPASVGEAIRQTFTSRQAYALAMCHFGLVGTYVGFMGSWGVAYFMQVFHMARSAASAMIMVGLVGAMVGGPLTSWLASRFGQVKRLYALVHAVTFLSWLAWFAMGMRPWFALVPVLLALIGFGNGGSSLTFAIVRQTFPVERVGVVSGFANMGGFVSAVLLPSLFGAALDQFPGDRALGFHVGLLIPVLFTAIGVTGALLARDVKRPAAVTVQETV</sequence>
<dbReference type="EMBL" id="CP002902">
    <property type="protein sequence ID" value="AEJ44863.1"/>
    <property type="molecule type" value="Genomic_DNA"/>
</dbReference>
<dbReference type="Proteomes" id="UP000000292">
    <property type="component" value="Chromosome"/>
</dbReference>
<dbReference type="SUPFAM" id="SSF103473">
    <property type="entry name" value="MFS general substrate transporter"/>
    <property type="match status" value="1"/>
</dbReference>
<feature type="transmembrane region" description="Helical" evidence="6">
    <location>
        <begin position="353"/>
        <end position="378"/>
    </location>
</feature>
<feature type="transmembrane region" description="Helical" evidence="6">
    <location>
        <begin position="330"/>
        <end position="347"/>
    </location>
</feature>
<feature type="transmembrane region" description="Helical" evidence="6">
    <location>
        <begin position="117"/>
        <end position="140"/>
    </location>
</feature>
<dbReference type="AlphaFoldDB" id="F8IKU7"/>
<dbReference type="GO" id="GO:0005886">
    <property type="term" value="C:plasma membrane"/>
    <property type="evidence" value="ECO:0007669"/>
    <property type="project" value="UniProtKB-SubCell"/>
</dbReference>
<organism evidence="8">
    <name type="scientific">Alicyclobacillus acidocaldarius (strain Tc-4-1)</name>
    <name type="common">Bacillus acidocaldarius</name>
    <dbReference type="NCBI Taxonomy" id="1048834"/>
    <lineage>
        <taxon>Bacteria</taxon>
        <taxon>Bacillati</taxon>
        <taxon>Bacillota</taxon>
        <taxon>Bacilli</taxon>
        <taxon>Bacillales</taxon>
        <taxon>Alicyclobacillaceae</taxon>
        <taxon>Alicyclobacillus</taxon>
    </lineage>
</organism>
<keyword evidence="3 6" id="KW-0812">Transmembrane</keyword>
<evidence type="ECO:0000256" key="6">
    <source>
        <dbReference type="SAM" id="Phobius"/>
    </source>
</evidence>
<dbReference type="InterPro" id="IPR036259">
    <property type="entry name" value="MFS_trans_sf"/>
</dbReference>
<evidence type="ECO:0000256" key="2">
    <source>
        <dbReference type="ARBA" id="ARBA00022448"/>
    </source>
</evidence>
<dbReference type="PATRIC" id="fig|1048834.4.peg.2825"/>
<reference evidence="8" key="1">
    <citation type="journal article" date="2011" name="J. Bacteriol.">
        <title>Complete Genome Sequence of Alicyclobacillus acidocaldarius Strain Tc-4-1.</title>
        <authorList>
            <person name="Chen Y."/>
            <person name="He Y."/>
            <person name="Zhang B."/>
            <person name="Yang J."/>
            <person name="Li W."/>
            <person name="Dong Z."/>
            <person name="Hu S."/>
        </authorList>
    </citation>
    <scope>NUCLEOTIDE SEQUENCE [LARGE SCALE GENOMIC DNA]</scope>
    <source>
        <strain evidence="8">Tc-4-1</strain>
    </source>
</reference>
<dbReference type="Pfam" id="PF07690">
    <property type="entry name" value="MFS_1"/>
    <property type="match status" value="1"/>
</dbReference>
<name>F8IKU7_ALIAT</name>
<evidence type="ECO:0000256" key="1">
    <source>
        <dbReference type="ARBA" id="ARBA00004651"/>
    </source>
</evidence>
<dbReference type="PROSITE" id="PS50850">
    <property type="entry name" value="MFS"/>
    <property type="match status" value="1"/>
</dbReference>
<dbReference type="eggNOG" id="COG2223">
    <property type="taxonomic scope" value="Bacteria"/>
</dbReference>
<proteinExistence type="predicted"/>
<accession>F8IKU7</accession>
<evidence type="ECO:0000256" key="5">
    <source>
        <dbReference type="ARBA" id="ARBA00023136"/>
    </source>
</evidence>
<keyword evidence="5 6" id="KW-0472">Membrane</keyword>
<comment type="subcellular location">
    <subcellularLocation>
        <location evidence="1">Cell membrane</location>
        <topology evidence="1">Multi-pass membrane protein</topology>
    </subcellularLocation>
</comment>